<comment type="caution">
    <text evidence="21">The sequence shown here is derived from an EMBL/GenBank/DDBJ whole genome shotgun (WGS) entry which is preliminary data.</text>
</comment>
<evidence type="ECO:0000256" key="16">
    <source>
        <dbReference type="ARBA" id="ARBA00023170"/>
    </source>
</evidence>
<dbReference type="GO" id="GO:0016020">
    <property type="term" value="C:membrane"/>
    <property type="evidence" value="ECO:0007669"/>
    <property type="project" value="UniProtKB-SubCell"/>
</dbReference>
<dbReference type="PANTHER" id="PTHR27007">
    <property type="match status" value="1"/>
</dbReference>
<keyword evidence="15 19" id="KW-0472">Membrane</keyword>
<keyword evidence="6" id="KW-0723">Serine/threonine-protein kinase</keyword>
<keyword evidence="11" id="KW-0547">Nucleotide-binding</keyword>
<keyword evidence="10" id="KW-0430">Lectin</keyword>
<evidence type="ECO:0000256" key="5">
    <source>
        <dbReference type="ARBA" id="ARBA00012513"/>
    </source>
</evidence>
<evidence type="ECO:0000256" key="2">
    <source>
        <dbReference type="ARBA" id="ARBA00007606"/>
    </source>
</evidence>
<evidence type="ECO:0000256" key="4">
    <source>
        <dbReference type="ARBA" id="ARBA00010217"/>
    </source>
</evidence>
<dbReference type="GO" id="GO:0004674">
    <property type="term" value="F:protein serine/threonine kinase activity"/>
    <property type="evidence" value="ECO:0007669"/>
    <property type="project" value="UniProtKB-KW"/>
</dbReference>
<accession>A0AAN7IFU0</accession>
<comment type="subcellular location">
    <subcellularLocation>
        <location evidence="1">Membrane</location>
        <topology evidence="1">Single-pass type I membrane protein</topology>
    </subcellularLocation>
</comment>
<dbReference type="InterPro" id="IPR011009">
    <property type="entry name" value="Kinase-like_dom_sf"/>
</dbReference>
<name>A0AAN7IFU0_QUERU</name>
<dbReference type="Pfam" id="PF00139">
    <property type="entry name" value="Lectin_legB"/>
    <property type="match status" value="1"/>
</dbReference>
<evidence type="ECO:0000256" key="18">
    <source>
        <dbReference type="ARBA" id="ARBA00048679"/>
    </source>
</evidence>
<evidence type="ECO:0000256" key="10">
    <source>
        <dbReference type="ARBA" id="ARBA00022734"/>
    </source>
</evidence>
<keyword evidence="16" id="KW-0675">Receptor</keyword>
<dbReference type="InterPro" id="IPR008271">
    <property type="entry name" value="Ser/Thr_kinase_AS"/>
</dbReference>
<dbReference type="AlphaFoldDB" id="A0AAN7IFU0"/>
<evidence type="ECO:0000256" key="11">
    <source>
        <dbReference type="ARBA" id="ARBA00022741"/>
    </source>
</evidence>
<comment type="similarity">
    <text evidence="4">In the C-terminal section; belongs to the protein kinase superfamily. Ser/Thr protein kinase family.</text>
</comment>
<dbReference type="FunFam" id="1.10.510.10:FF:000108">
    <property type="entry name" value="L-type lectin-domain containing receptor kinase S.4"/>
    <property type="match status" value="1"/>
</dbReference>
<evidence type="ECO:0000256" key="7">
    <source>
        <dbReference type="ARBA" id="ARBA00022679"/>
    </source>
</evidence>
<keyword evidence="9" id="KW-0732">Signal</keyword>
<dbReference type="InterPro" id="IPR000719">
    <property type="entry name" value="Prot_kinase_dom"/>
</dbReference>
<proteinExistence type="inferred from homology"/>
<evidence type="ECO:0000259" key="20">
    <source>
        <dbReference type="PROSITE" id="PS50011"/>
    </source>
</evidence>
<dbReference type="GO" id="GO:0030246">
    <property type="term" value="F:carbohydrate binding"/>
    <property type="evidence" value="ECO:0007669"/>
    <property type="project" value="UniProtKB-KW"/>
</dbReference>
<keyword evidence="14 19" id="KW-1133">Transmembrane helix</keyword>
<evidence type="ECO:0000256" key="9">
    <source>
        <dbReference type="ARBA" id="ARBA00022729"/>
    </source>
</evidence>
<dbReference type="Pfam" id="PF00069">
    <property type="entry name" value="Pkinase"/>
    <property type="match status" value="1"/>
</dbReference>
<evidence type="ECO:0000256" key="1">
    <source>
        <dbReference type="ARBA" id="ARBA00004479"/>
    </source>
</evidence>
<dbReference type="EC" id="2.7.11.1" evidence="5"/>
<dbReference type="Gene3D" id="3.30.200.20">
    <property type="entry name" value="Phosphorylase Kinase, domain 1"/>
    <property type="match status" value="1"/>
</dbReference>
<dbReference type="GO" id="GO:0005524">
    <property type="term" value="F:ATP binding"/>
    <property type="evidence" value="ECO:0007669"/>
    <property type="project" value="UniProtKB-KW"/>
</dbReference>
<evidence type="ECO:0000256" key="15">
    <source>
        <dbReference type="ARBA" id="ARBA00023136"/>
    </source>
</evidence>
<keyword evidence="12" id="KW-0418">Kinase</keyword>
<dbReference type="SUPFAM" id="SSF49899">
    <property type="entry name" value="Concanavalin A-like lectins/glucanases"/>
    <property type="match status" value="1"/>
</dbReference>
<feature type="transmembrane region" description="Helical" evidence="19">
    <location>
        <begin position="238"/>
        <end position="259"/>
    </location>
</feature>
<dbReference type="InterPro" id="IPR050528">
    <property type="entry name" value="L-type_Lectin-RKs"/>
</dbReference>
<evidence type="ECO:0000256" key="14">
    <source>
        <dbReference type="ARBA" id="ARBA00022989"/>
    </source>
</evidence>
<protein>
    <recommendedName>
        <fullName evidence="5">non-specific serine/threonine protein kinase</fullName>
        <ecNumber evidence="5">2.7.11.1</ecNumber>
    </recommendedName>
</protein>
<comment type="similarity">
    <text evidence="3">In the N-terminal section; belongs to the leguminous lectin family.</text>
</comment>
<reference evidence="21 22" key="1">
    <citation type="journal article" date="2023" name="G3 (Bethesda)">
        <title>A haplotype-resolved chromosome-scale genome for Quercus rubra L. provides insights into the genetics of adaptive traits for red oak species.</title>
        <authorList>
            <person name="Kapoor B."/>
            <person name="Jenkins J."/>
            <person name="Schmutz J."/>
            <person name="Zhebentyayeva T."/>
            <person name="Kuelheim C."/>
            <person name="Coggeshall M."/>
            <person name="Heim C."/>
            <person name="Lasky J.R."/>
            <person name="Leites L."/>
            <person name="Islam-Faridi N."/>
            <person name="Romero-Severson J."/>
            <person name="DeLeo V.L."/>
            <person name="Lucas S.M."/>
            <person name="Lazic D."/>
            <person name="Gailing O."/>
            <person name="Carlson J."/>
            <person name="Staton M."/>
        </authorList>
    </citation>
    <scope>NUCLEOTIDE SEQUENCE [LARGE SCALE GENOMIC DNA]</scope>
    <source>
        <strain evidence="21">Pseudo-F2</strain>
    </source>
</reference>
<dbReference type="CDD" id="cd06899">
    <property type="entry name" value="lectin_legume_LecRK_Arcelin_ConA"/>
    <property type="match status" value="1"/>
</dbReference>
<evidence type="ECO:0000256" key="17">
    <source>
        <dbReference type="ARBA" id="ARBA00047899"/>
    </source>
</evidence>
<sequence>MSLDNDAVIDNNGILQLSNDHSVDVDSHAFYKHPIQFKNSSSGKFMSFSTTFAFALINEHGNQGRHHFAFTIFPSGDLPSPYLGRLNFRNDGNISDHVSMVAFTITHPKFSDIDDNQVVVDFNCSIVSNKPVRVNQSLRRKDSFTLKTGHVIQAWVEYDARINQLNSALLSYNVDLSQIFKESMFIGFFDSTDLSSPSSLYVLGWSFNINGDTKNLNLDKLRHKLPSVNGSKKNHTGLIVGVSLSSALVVILGIVLILYNVTKLKKIDVELLGFGGFGRVYRGTLPNSNTRVTIKRVSQNLKQGFQEFVSRVGSIGHLRHQNLVQLLGCYRRQGDLLLVYEFMPNVSLDKYLFDEPKAILSWEQRFKIIKGVASRLLYLHEEWEQTVVHRDIKASNVLLDFEFNSKLSDFGLAKLYERGSNPSTTKVVGTLGYLAPMLARTSLPTTSSNVFAFGALLLEVVCGRRPIDPKKWSLGATLDVVDSRLGGEFDKVEAILVLKLGLMCSNDAPK</sequence>
<gene>
    <name evidence="21" type="ORF">RGQ29_029059</name>
</gene>
<dbReference type="Gene3D" id="1.10.510.10">
    <property type="entry name" value="Transferase(Phosphotransferase) domain 1"/>
    <property type="match status" value="1"/>
</dbReference>
<organism evidence="21 22">
    <name type="scientific">Quercus rubra</name>
    <name type="common">Northern red oak</name>
    <name type="synonym">Quercus borealis</name>
    <dbReference type="NCBI Taxonomy" id="3512"/>
    <lineage>
        <taxon>Eukaryota</taxon>
        <taxon>Viridiplantae</taxon>
        <taxon>Streptophyta</taxon>
        <taxon>Embryophyta</taxon>
        <taxon>Tracheophyta</taxon>
        <taxon>Spermatophyta</taxon>
        <taxon>Magnoliopsida</taxon>
        <taxon>eudicotyledons</taxon>
        <taxon>Gunneridae</taxon>
        <taxon>Pentapetalae</taxon>
        <taxon>rosids</taxon>
        <taxon>fabids</taxon>
        <taxon>Fagales</taxon>
        <taxon>Fagaceae</taxon>
        <taxon>Quercus</taxon>
    </lineage>
</organism>
<feature type="domain" description="Protein kinase" evidence="20">
    <location>
        <begin position="266"/>
        <end position="510"/>
    </location>
</feature>
<evidence type="ECO:0000313" key="22">
    <source>
        <dbReference type="Proteomes" id="UP001324115"/>
    </source>
</evidence>
<evidence type="ECO:0000256" key="12">
    <source>
        <dbReference type="ARBA" id="ARBA00022777"/>
    </source>
</evidence>
<dbReference type="SMART" id="SM00220">
    <property type="entry name" value="S_TKc"/>
    <property type="match status" value="1"/>
</dbReference>
<dbReference type="Gene3D" id="2.60.120.200">
    <property type="match status" value="1"/>
</dbReference>
<dbReference type="Proteomes" id="UP001324115">
    <property type="component" value="Unassembled WGS sequence"/>
</dbReference>
<dbReference type="SUPFAM" id="SSF56112">
    <property type="entry name" value="Protein kinase-like (PK-like)"/>
    <property type="match status" value="1"/>
</dbReference>
<evidence type="ECO:0000256" key="6">
    <source>
        <dbReference type="ARBA" id="ARBA00022527"/>
    </source>
</evidence>
<dbReference type="InterPro" id="IPR001220">
    <property type="entry name" value="Legume_lectin_dom"/>
</dbReference>
<comment type="similarity">
    <text evidence="2">Belongs to the leguminous lectin family.</text>
</comment>
<keyword evidence="8 19" id="KW-0812">Transmembrane</keyword>
<keyword evidence="22" id="KW-1185">Reference proteome</keyword>
<dbReference type="PROSITE" id="PS00108">
    <property type="entry name" value="PROTEIN_KINASE_ST"/>
    <property type="match status" value="1"/>
</dbReference>
<keyword evidence="7" id="KW-0808">Transferase</keyword>
<evidence type="ECO:0000313" key="21">
    <source>
        <dbReference type="EMBL" id="KAK4579229.1"/>
    </source>
</evidence>
<evidence type="ECO:0000256" key="19">
    <source>
        <dbReference type="SAM" id="Phobius"/>
    </source>
</evidence>
<evidence type="ECO:0000256" key="3">
    <source>
        <dbReference type="ARBA" id="ARBA00008536"/>
    </source>
</evidence>
<comment type="catalytic activity">
    <reaction evidence="17">
        <text>L-threonyl-[protein] + ATP = O-phospho-L-threonyl-[protein] + ADP + H(+)</text>
        <dbReference type="Rhea" id="RHEA:46608"/>
        <dbReference type="Rhea" id="RHEA-COMP:11060"/>
        <dbReference type="Rhea" id="RHEA-COMP:11605"/>
        <dbReference type="ChEBI" id="CHEBI:15378"/>
        <dbReference type="ChEBI" id="CHEBI:30013"/>
        <dbReference type="ChEBI" id="CHEBI:30616"/>
        <dbReference type="ChEBI" id="CHEBI:61977"/>
        <dbReference type="ChEBI" id="CHEBI:456216"/>
        <dbReference type="EC" id="2.7.11.1"/>
    </reaction>
</comment>
<dbReference type="InterPro" id="IPR013320">
    <property type="entry name" value="ConA-like_dom_sf"/>
</dbReference>
<dbReference type="PROSITE" id="PS50011">
    <property type="entry name" value="PROTEIN_KINASE_DOM"/>
    <property type="match status" value="1"/>
</dbReference>
<evidence type="ECO:0000256" key="8">
    <source>
        <dbReference type="ARBA" id="ARBA00022692"/>
    </source>
</evidence>
<dbReference type="EMBL" id="JAXUIC010000008">
    <property type="protein sequence ID" value="KAK4579229.1"/>
    <property type="molecule type" value="Genomic_DNA"/>
</dbReference>
<comment type="catalytic activity">
    <reaction evidence="18">
        <text>L-seryl-[protein] + ATP = O-phospho-L-seryl-[protein] + ADP + H(+)</text>
        <dbReference type="Rhea" id="RHEA:17989"/>
        <dbReference type="Rhea" id="RHEA-COMP:9863"/>
        <dbReference type="Rhea" id="RHEA-COMP:11604"/>
        <dbReference type="ChEBI" id="CHEBI:15378"/>
        <dbReference type="ChEBI" id="CHEBI:29999"/>
        <dbReference type="ChEBI" id="CHEBI:30616"/>
        <dbReference type="ChEBI" id="CHEBI:83421"/>
        <dbReference type="ChEBI" id="CHEBI:456216"/>
        <dbReference type="EC" id="2.7.11.1"/>
    </reaction>
</comment>
<keyword evidence="13" id="KW-0067">ATP-binding</keyword>
<evidence type="ECO:0000256" key="13">
    <source>
        <dbReference type="ARBA" id="ARBA00022840"/>
    </source>
</evidence>